<dbReference type="Proteomes" id="UP001162131">
    <property type="component" value="Unassembled WGS sequence"/>
</dbReference>
<keyword evidence="1" id="KW-0812">Transmembrane</keyword>
<sequence length="132" mass="15897">MVCIMIDRSRSFWKHLSKSFRVQKLDQGRDNKRMLQEQFLFLHSLTLPIPSFYYNQISCHQDMIEQDNPQRLILLILRLLGLQLAFYISEFGICAMLFSEIFYLPYNFLSVKFEMLNDYRCKMSDLFKKSNT</sequence>
<reference evidence="2" key="1">
    <citation type="submission" date="2021-09" db="EMBL/GenBank/DDBJ databases">
        <authorList>
            <consortium name="AG Swart"/>
            <person name="Singh M."/>
            <person name="Singh A."/>
            <person name="Seah K."/>
            <person name="Emmerich C."/>
        </authorList>
    </citation>
    <scope>NUCLEOTIDE SEQUENCE</scope>
    <source>
        <strain evidence="2">ATCC30299</strain>
    </source>
</reference>
<gene>
    <name evidence="2" type="ORF">BSTOLATCC_MIC63915</name>
</gene>
<accession>A0AAU9KDW8</accession>
<name>A0AAU9KDW8_9CILI</name>
<evidence type="ECO:0000313" key="3">
    <source>
        <dbReference type="Proteomes" id="UP001162131"/>
    </source>
</evidence>
<evidence type="ECO:0000313" key="2">
    <source>
        <dbReference type="EMBL" id="CAG9335442.1"/>
    </source>
</evidence>
<keyword evidence="3" id="KW-1185">Reference proteome</keyword>
<keyword evidence="1" id="KW-0472">Membrane</keyword>
<evidence type="ECO:0000256" key="1">
    <source>
        <dbReference type="SAM" id="Phobius"/>
    </source>
</evidence>
<feature type="transmembrane region" description="Helical" evidence="1">
    <location>
        <begin position="72"/>
        <end position="98"/>
    </location>
</feature>
<dbReference type="EMBL" id="CAJZBQ010000062">
    <property type="protein sequence ID" value="CAG9335442.1"/>
    <property type="molecule type" value="Genomic_DNA"/>
</dbReference>
<comment type="caution">
    <text evidence="2">The sequence shown here is derived from an EMBL/GenBank/DDBJ whole genome shotgun (WGS) entry which is preliminary data.</text>
</comment>
<protein>
    <submittedName>
        <fullName evidence="2">Uncharacterized protein</fullName>
    </submittedName>
</protein>
<dbReference type="AlphaFoldDB" id="A0AAU9KDW8"/>
<organism evidence="2 3">
    <name type="scientific">Blepharisma stoltei</name>
    <dbReference type="NCBI Taxonomy" id="1481888"/>
    <lineage>
        <taxon>Eukaryota</taxon>
        <taxon>Sar</taxon>
        <taxon>Alveolata</taxon>
        <taxon>Ciliophora</taxon>
        <taxon>Postciliodesmatophora</taxon>
        <taxon>Heterotrichea</taxon>
        <taxon>Heterotrichida</taxon>
        <taxon>Blepharismidae</taxon>
        <taxon>Blepharisma</taxon>
    </lineage>
</organism>
<keyword evidence="1" id="KW-1133">Transmembrane helix</keyword>
<proteinExistence type="predicted"/>